<dbReference type="GO" id="GO:0016579">
    <property type="term" value="P:protein deubiquitination"/>
    <property type="evidence" value="ECO:0007669"/>
    <property type="project" value="InterPro"/>
</dbReference>
<dbReference type="AlphaFoldDB" id="A0A4Z0YS92"/>
<dbReference type="InterPro" id="IPR001394">
    <property type="entry name" value="Peptidase_C19_UCH"/>
</dbReference>
<dbReference type="OrthoDB" id="2020758at2759"/>
<dbReference type="InterPro" id="IPR018200">
    <property type="entry name" value="USP_CS"/>
</dbReference>
<evidence type="ECO:0000256" key="8">
    <source>
        <dbReference type="SAM" id="MobiDB-lite"/>
    </source>
</evidence>
<reference evidence="10 11" key="1">
    <citation type="submission" date="2019-03" db="EMBL/GenBank/DDBJ databases">
        <title>Draft genome sequence of Xylaria hypoxylon DSM 108379, a ubiquitous saprotrophic-parasitic fungi on hardwood.</title>
        <authorList>
            <person name="Buettner E."/>
            <person name="Leonhardt S."/>
            <person name="Gebauer A.M."/>
            <person name="Liers C."/>
            <person name="Hofrichter M."/>
            <person name="Kellner H."/>
        </authorList>
    </citation>
    <scope>NUCLEOTIDE SEQUENCE [LARGE SCALE GENOMIC DNA]</scope>
    <source>
        <strain evidence="10 11">DSM 108379</strain>
    </source>
</reference>
<gene>
    <name evidence="10" type="ORF">E0Z10_g6499</name>
</gene>
<evidence type="ECO:0000256" key="3">
    <source>
        <dbReference type="ARBA" id="ARBA00012759"/>
    </source>
</evidence>
<evidence type="ECO:0000256" key="6">
    <source>
        <dbReference type="ARBA" id="ARBA00022801"/>
    </source>
</evidence>
<sequence>MQSNRLERPLDRSHLYTTSSSLAETNSLWDRLLQPSILVPLGLLLLTLFYQSLHSSASLSHVRHPGELLWDLIVTATPARLLYAVHHWLHPPLFPISESKSPTQSNSYAAKSDVLRRILGMDSPNSIISAVAHAGKSISSLSNMKRKRIIHQPPGLGNYDNSCFQNSILQSLSSLKSLPEYLANALEDAEAINDNRDSSSVATLRDLLSKLTDSQNNGMTLWTPKKLKSLDTWQQQDAQEYYSKILDEIDKELTKVAIAQYRPSGLEAAGLRDDTAESQHSDDSGYQSLSTLGKPASEARTRKNPLEGLVAQRVVCVRCGHSEGLSMIPFNCITLSLGVGQGAHDLYERLDSYTALEWIEDVECAKCTLLKIQRLLKIIVSRSKEVGSLEETLLEPLARLEAVEQALEDEDFEEQTLSDRCKISKQHLVSTTKTKQMVIGRPPSSLAIHINRSVFDENTGQMFKNLAAVRFPNTLDLGPWCLGSAGSYTPNGSDANISSLATLDVEEQWTSDPKSSMVSGDLKPSKISGPIYELRAVITHQGRHENGHYVCYRKHPRQVGGAEEDLNGDDELPIEDQGKHDQEGKPALEQDIMDDYSKWWRLSDETVWEVTEESVLAQGGVFMLFYDCVDPNPVLVSGSQNGDSMRPSDTESAEVPGIHDTNADADDGFHDTRSKVGVFERHEDILRRTDHSPCLNLSTAFSAGEQPGVFATSCLYPLLAQNEEVDPMIPLRWPNS</sequence>
<dbReference type="GO" id="GO:0005829">
    <property type="term" value="C:cytosol"/>
    <property type="evidence" value="ECO:0007669"/>
    <property type="project" value="TreeGrafter"/>
</dbReference>
<keyword evidence="5" id="KW-0833">Ubl conjugation pathway</keyword>
<organism evidence="10 11">
    <name type="scientific">Xylaria hypoxylon</name>
    <dbReference type="NCBI Taxonomy" id="37992"/>
    <lineage>
        <taxon>Eukaryota</taxon>
        <taxon>Fungi</taxon>
        <taxon>Dikarya</taxon>
        <taxon>Ascomycota</taxon>
        <taxon>Pezizomycotina</taxon>
        <taxon>Sordariomycetes</taxon>
        <taxon>Xylariomycetidae</taxon>
        <taxon>Xylariales</taxon>
        <taxon>Xylariaceae</taxon>
        <taxon>Xylaria</taxon>
    </lineage>
</organism>
<evidence type="ECO:0000256" key="2">
    <source>
        <dbReference type="ARBA" id="ARBA00009085"/>
    </source>
</evidence>
<dbReference type="GO" id="GO:0006508">
    <property type="term" value="P:proteolysis"/>
    <property type="evidence" value="ECO:0007669"/>
    <property type="project" value="UniProtKB-KW"/>
</dbReference>
<comment type="caution">
    <text evidence="10">The sequence shown here is derived from an EMBL/GenBank/DDBJ whole genome shotgun (WGS) entry which is preliminary data.</text>
</comment>
<evidence type="ECO:0000256" key="5">
    <source>
        <dbReference type="ARBA" id="ARBA00022786"/>
    </source>
</evidence>
<dbReference type="EMBL" id="SKBN01000135">
    <property type="protein sequence ID" value="TGJ82251.1"/>
    <property type="molecule type" value="Genomic_DNA"/>
</dbReference>
<feature type="compositionally biased region" description="Acidic residues" evidence="8">
    <location>
        <begin position="562"/>
        <end position="574"/>
    </location>
</feature>
<feature type="region of interest" description="Disordered" evidence="8">
    <location>
        <begin position="638"/>
        <end position="669"/>
    </location>
</feature>
<feature type="compositionally biased region" description="Basic and acidic residues" evidence="8">
    <location>
        <begin position="576"/>
        <end position="586"/>
    </location>
</feature>
<comment type="catalytic activity">
    <reaction evidence="1">
        <text>Thiol-dependent hydrolysis of ester, thioester, amide, peptide and isopeptide bonds formed by the C-terminal Gly of ubiquitin (a 76-residue protein attached to proteins as an intracellular targeting signal).</text>
        <dbReference type="EC" id="3.4.19.12"/>
    </reaction>
</comment>
<evidence type="ECO:0000256" key="7">
    <source>
        <dbReference type="ARBA" id="ARBA00022807"/>
    </source>
</evidence>
<keyword evidence="7" id="KW-0788">Thiol protease</keyword>
<dbReference type="InterPro" id="IPR028889">
    <property type="entry name" value="USP"/>
</dbReference>
<feature type="region of interest" description="Disordered" evidence="8">
    <location>
        <begin position="560"/>
        <end position="586"/>
    </location>
</feature>
<dbReference type="GO" id="GO:0005634">
    <property type="term" value="C:nucleus"/>
    <property type="evidence" value="ECO:0007669"/>
    <property type="project" value="TreeGrafter"/>
</dbReference>
<evidence type="ECO:0000256" key="1">
    <source>
        <dbReference type="ARBA" id="ARBA00000707"/>
    </source>
</evidence>
<evidence type="ECO:0000313" key="11">
    <source>
        <dbReference type="Proteomes" id="UP000297716"/>
    </source>
</evidence>
<feature type="domain" description="USP" evidence="9">
    <location>
        <begin position="154"/>
        <end position="629"/>
    </location>
</feature>
<protein>
    <recommendedName>
        <fullName evidence="3">ubiquitinyl hydrolase 1</fullName>
        <ecNumber evidence="3">3.4.19.12</ecNumber>
    </recommendedName>
</protein>
<dbReference type="PROSITE" id="PS00973">
    <property type="entry name" value="USP_2"/>
    <property type="match status" value="1"/>
</dbReference>
<dbReference type="InterPro" id="IPR050164">
    <property type="entry name" value="Peptidase_C19"/>
</dbReference>
<feature type="region of interest" description="Disordered" evidence="8">
    <location>
        <begin position="269"/>
        <end position="300"/>
    </location>
</feature>
<proteinExistence type="inferred from homology"/>
<dbReference type="Proteomes" id="UP000297716">
    <property type="component" value="Unassembled WGS sequence"/>
</dbReference>
<dbReference type="InterPro" id="IPR038765">
    <property type="entry name" value="Papain-like_cys_pep_sf"/>
</dbReference>
<dbReference type="PROSITE" id="PS50235">
    <property type="entry name" value="USP_3"/>
    <property type="match status" value="1"/>
</dbReference>
<comment type="similarity">
    <text evidence="2">Belongs to the peptidase C19 family.</text>
</comment>
<keyword evidence="6" id="KW-0378">Hydrolase</keyword>
<keyword evidence="4" id="KW-0645">Protease</keyword>
<evidence type="ECO:0000313" key="10">
    <source>
        <dbReference type="EMBL" id="TGJ82251.1"/>
    </source>
</evidence>
<feature type="compositionally biased region" description="Basic and acidic residues" evidence="8">
    <location>
        <begin position="270"/>
        <end position="283"/>
    </location>
</feature>
<keyword evidence="11" id="KW-1185">Reference proteome</keyword>
<dbReference type="PANTHER" id="PTHR24006">
    <property type="entry name" value="UBIQUITIN CARBOXYL-TERMINAL HYDROLASE"/>
    <property type="match status" value="1"/>
</dbReference>
<dbReference type="CDD" id="cd02662">
    <property type="entry name" value="Peptidase_C19F"/>
    <property type="match status" value="1"/>
</dbReference>
<dbReference type="GO" id="GO:0004843">
    <property type="term" value="F:cysteine-type deubiquitinase activity"/>
    <property type="evidence" value="ECO:0007669"/>
    <property type="project" value="UniProtKB-EC"/>
</dbReference>
<dbReference type="PANTHER" id="PTHR24006:SF888">
    <property type="entry name" value="UBIQUITIN CARBOXYL-TERMINAL HYDROLASE 30"/>
    <property type="match status" value="1"/>
</dbReference>
<accession>A0A4Z0YS92</accession>
<evidence type="ECO:0000259" key="9">
    <source>
        <dbReference type="PROSITE" id="PS50235"/>
    </source>
</evidence>
<name>A0A4Z0YS92_9PEZI</name>
<dbReference type="SUPFAM" id="SSF54001">
    <property type="entry name" value="Cysteine proteinases"/>
    <property type="match status" value="1"/>
</dbReference>
<dbReference type="EC" id="3.4.19.12" evidence="3"/>
<dbReference type="Pfam" id="PF00443">
    <property type="entry name" value="UCH"/>
    <property type="match status" value="1"/>
</dbReference>
<evidence type="ECO:0000256" key="4">
    <source>
        <dbReference type="ARBA" id="ARBA00022670"/>
    </source>
</evidence>
<dbReference type="Gene3D" id="3.90.70.10">
    <property type="entry name" value="Cysteine proteinases"/>
    <property type="match status" value="1"/>
</dbReference>
<dbReference type="STRING" id="37992.A0A4Z0YS92"/>